<accession>A0A931I569</accession>
<organism evidence="8 9">
    <name type="scientific">Methylobrevis albus</name>
    <dbReference type="NCBI Taxonomy" id="2793297"/>
    <lineage>
        <taxon>Bacteria</taxon>
        <taxon>Pseudomonadati</taxon>
        <taxon>Pseudomonadota</taxon>
        <taxon>Alphaproteobacteria</taxon>
        <taxon>Hyphomicrobiales</taxon>
        <taxon>Pleomorphomonadaceae</taxon>
        <taxon>Methylobrevis</taxon>
    </lineage>
</organism>
<dbReference type="PANTHER" id="PTHR11985">
    <property type="entry name" value="GLYCEROL-3-PHOSPHATE DEHYDROGENASE"/>
    <property type="match status" value="1"/>
</dbReference>
<reference evidence="8" key="1">
    <citation type="submission" date="2020-12" db="EMBL/GenBank/DDBJ databases">
        <title>Methylobrevis albus sp. nov., isolated from fresh water lack sediment.</title>
        <authorList>
            <person name="Zou Q."/>
        </authorList>
    </citation>
    <scope>NUCLEOTIDE SEQUENCE</scope>
    <source>
        <strain evidence="8">L22</strain>
    </source>
</reference>
<evidence type="ECO:0000313" key="9">
    <source>
        <dbReference type="Proteomes" id="UP000631694"/>
    </source>
</evidence>
<dbReference type="PROSITE" id="PS00978">
    <property type="entry name" value="FAD_G3PDH_2"/>
    <property type="match status" value="1"/>
</dbReference>
<dbReference type="SUPFAM" id="SSF54373">
    <property type="entry name" value="FAD-linked reductases, C-terminal domain"/>
    <property type="match status" value="1"/>
</dbReference>
<dbReference type="AlphaFoldDB" id="A0A931I569"/>
<feature type="domain" description="Alpha-glycerophosphate oxidase C-terminal" evidence="7">
    <location>
        <begin position="423"/>
        <end position="544"/>
    </location>
</feature>
<dbReference type="Pfam" id="PF16901">
    <property type="entry name" value="DAO_C"/>
    <property type="match status" value="1"/>
</dbReference>
<name>A0A931I569_9HYPH</name>
<evidence type="ECO:0000256" key="4">
    <source>
        <dbReference type="ARBA" id="ARBA00022827"/>
    </source>
</evidence>
<keyword evidence="9" id="KW-1185">Reference proteome</keyword>
<comment type="caution">
    <text evidence="8">The sequence shown here is derived from an EMBL/GenBank/DDBJ whole genome shotgun (WGS) entry which is preliminary data.</text>
</comment>
<gene>
    <name evidence="8" type="ORF">I5731_16835</name>
</gene>
<dbReference type="InterPro" id="IPR031656">
    <property type="entry name" value="DAO_C"/>
</dbReference>
<dbReference type="GO" id="GO:0046168">
    <property type="term" value="P:glycerol-3-phosphate catabolic process"/>
    <property type="evidence" value="ECO:0007669"/>
    <property type="project" value="TreeGrafter"/>
</dbReference>
<dbReference type="RefSeq" id="WP_197312580.1">
    <property type="nucleotide sequence ID" value="NZ_JADZLT010000055.1"/>
</dbReference>
<dbReference type="InterPro" id="IPR006076">
    <property type="entry name" value="FAD-dep_OxRdtase"/>
</dbReference>
<dbReference type="PANTHER" id="PTHR11985:SF15">
    <property type="entry name" value="GLYCEROL-3-PHOSPHATE DEHYDROGENASE, MITOCHONDRIAL"/>
    <property type="match status" value="1"/>
</dbReference>
<dbReference type="InterPro" id="IPR036188">
    <property type="entry name" value="FAD/NAD-bd_sf"/>
</dbReference>
<keyword evidence="5" id="KW-0560">Oxidoreductase</keyword>
<keyword evidence="4" id="KW-0274">FAD</keyword>
<evidence type="ECO:0000259" key="7">
    <source>
        <dbReference type="Pfam" id="PF16901"/>
    </source>
</evidence>
<dbReference type="PRINTS" id="PR01001">
    <property type="entry name" value="FADG3PDH"/>
</dbReference>
<sequence length="581" mass="61721">MDGRKHLIDRLRGTAEIDVLVIGGGINGVGVYRDLAAQGVAALLVEAGDFASGTSAAPSRLIHGGLRYLETGEVALVRESVEERNLLLLNAPHYIRPIPTWVPLLSWTGGMAKAVARFFRLTRTPSAKGAFAVKAGLMLYDLFGERHRTMPKHRLLSRRAARAEVPALAPSVRAVAEYYDARITHPERLTMELVGDAERDCPASLAIPYLAAHGLEGGRVVLRDTLDGETFTIAPKLVINTSGAWVDRVHGVLGIDQRLIGGTKGSHIVVRHPGLAAELGERMLYFETADNRACLIYRLGDDRLLLGTTDIRTEDPGDMVCSDAEIDYLFAVLRKVVPHAALGRGDIVFSFAGVRPLPLTGNVVAGAISRDHSLRTYEPAPGRPFPMLSLVGGKWTTYRACAAQIVDAALPRLGRNRGTDLTRTPIGGGSGFPTAAAEQAAYGAALARRTGLGPDRAACLTLRYGSLAAEIAAAEAAAGGGCLTQLPDYSAAEISYICRNERVTRLADVILRRTLIAFEGGTGEAAVRELAGVVGAALGWSEATTAREIEACLALLRDRHRVGGFGAAPPATAARAVDAAE</sequence>
<evidence type="ECO:0000256" key="1">
    <source>
        <dbReference type="ARBA" id="ARBA00001974"/>
    </source>
</evidence>
<dbReference type="Proteomes" id="UP000631694">
    <property type="component" value="Unassembled WGS sequence"/>
</dbReference>
<comment type="cofactor">
    <cofactor evidence="1">
        <name>FAD</name>
        <dbReference type="ChEBI" id="CHEBI:57692"/>
    </cofactor>
</comment>
<feature type="domain" description="FAD dependent oxidoreductase" evidence="6">
    <location>
        <begin position="18"/>
        <end position="367"/>
    </location>
</feature>
<evidence type="ECO:0000256" key="5">
    <source>
        <dbReference type="ARBA" id="ARBA00023002"/>
    </source>
</evidence>
<dbReference type="SUPFAM" id="SSF51905">
    <property type="entry name" value="FAD/NAD(P)-binding domain"/>
    <property type="match status" value="1"/>
</dbReference>
<dbReference type="InterPro" id="IPR038299">
    <property type="entry name" value="DAO_C_sf"/>
</dbReference>
<evidence type="ECO:0000256" key="2">
    <source>
        <dbReference type="ARBA" id="ARBA00007330"/>
    </source>
</evidence>
<proteinExistence type="inferred from homology"/>
<dbReference type="Pfam" id="PF01266">
    <property type="entry name" value="DAO"/>
    <property type="match status" value="1"/>
</dbReference>
<keyword evidence="3" id="KW-0285">Flavoprotein</keyword>
<dbReference type="Gene3D" id="1.10.8.870">
    <property type="entry name" value="Alpha-glycerophosphate oxidase, cap domain"/>
    <property type="match status" value="1"/>
</dbReference>
<comment type="similarity">
    <text evidence="2">Belongs to the FAD-dependent glycerol-3-phosphate dehydrogenase family.</text>
</comment>
<dbReference type="Gene3D" id="3.50.50.60">
    <property type="entry name" value="FAD/NAD(P)-binding domain"/>
    <property type="match status" value="1"/>
</dbReference>
<dbReference type="InterPro" id="IPR000447">
    <property type="entry name" value="G3P_DH_FAD-dep"/>
</dbReference>
<dbReference type="Gene3D" id="3.30.9.10">
    <property type="entry name" value="D-Amino Acid Oxidase, subunit A, domain 2"/>
    <property type="match status" value="1"/>
</dbReference>
<dbReference type="EMBL" id="JADZLT010000055">
    <property type="protein sequence ID" value="MBH0239491.1"/>
    <property type="molecule type" value="Genomic_DNA"/>
</dbReference>
<protein>
    <submittedName>
        <fullName evidence="8">Glycerol-3-phosphate dehydrogenase/oxidase</fullName>
    </submittedName>
</protein>
<evidence type="ECO:0000259" key="6">
    <source>
        <dbReference type="Pfam" id="PF01266"/>
    </source>
</evidence>
<evidence type="ECO:0000256" key="3">
    <source>
        <dbReference type="ARBA" id="ARBA00022630"/>
    </source>
</evidence>
<evidence type="ECO:0000313" key="8">
    <source>
        <dbReference type="EMBL" id="MBH0239491.1"/>
    </source>
</evidence>
<dbReference type="GO" id="GO:0004368">
    <property type="term" value="F:glycerol-3-phosphate dehydrogenase (quinone) activity"/>
    <property type="evidence" value="ECO:0007669"/>
    <property type="project" value="InterPro"/>
</dbReference>